<gene>
    <name evidence="1" type="ORF">CBF35_02665</name>
</gene>
<accession>A0A429ZU08</accession>
<comment type="caution">
    <text evidence="1">The sequence shown here is derived from an EMBL/GenBank/DDBJ whole genome shotgun (WGS) entry which is preliminary data.</text>
</comment>
<keyword evidence="2" id="KW-1185">Reference proteome</keyword>
<evidence type="ECO:0000313" key="1">
    <source>
        <dbReference type="EMBL" id="RST97171.1"/>
    </source>
</evidence>
<reference evidence="1 2" key="1">
    <citation type="submission" date="2017-05" db="EMBL/GenBank/DDBJ databases">
        <title>Vagococcus spp. assemblies.</title>
        <authorList>
            <person name="Gulvik C.A."/>
        </authorList>
    </citation>
    <scope>NUCLEOTIDE SEQUENCE [LARGE SCALE GENOMIC DNA]</scope>
    <source>
        <strain evidence="1 2">NCFB 2777</strain>
    </source>
</reference>
<organism evidence="1 2">
    <name type="scientific">Vagococcus salmoninarum</name>
    <dbReference type="NCBI Taxonomy" id="2739"/>
    <lineage>
        <taxon>Bacteria</taxon>
        <taxon>Bacillati</taxon>
        <taxon>Bacillota</taxon>
        <taxon>Bacilli</taxon>
        <taxon>Lactobacillales</taxon>
        <taxon>Enterococcaceae</taxon>
        <taxon>Vagococcus</taxon>
    </lineage>
</organism>
<evidence type="ECO:0008006" key="3">
    <source>
        <dbReference type="Google" id="ProtNLM"/>
    </source>
</evidence>
<dbReference type="EMBL" id="NGJU01000003">
    <property type="protein sequence ID" value="RST97171.1"/>
    <property type="molecule type" value="Genomic_DNA"/>
</dbReference>
<evidence type="ECO:0000313" key="2">
    <source>
        <dbReference type="Proteomes" id="UP000287239"/>
    </source>
</evidence>
<dbReference type="Proteomes" id="UP000287239">
    <property type="component" value="Unassembled WGS sequence"/>
</dbReference>
<dbReference type="InterPro" id="IPR046904">
    <property type="entry name" value="ABC-3C_MC2"/>
</dbReference>
<proteinExistence type="predicted"/>
<dbReference type="AlphaFoldDB" id="A0A429ZU08"/>
<dbReference type="RefSeq" id="WP_126778342.1">
    <property type="nucleotide sequence ID" value="NZ_NGJU01000003.1"/>
</dbReference>
<dbReference type="GeneID" id="98567256"/>
<protein>
    <recommendedName>
        <fullName evidence="3">Threonine transporter</fullName>
    </recommendedName>
</protein>
<dbReference type="Pfam" id="PF20288">
    <property type="entry name" value="MC2"/>
    <property type="match status" value="1"/>
</dbReference>
<name>A0A429ZU08_9ENTE</name>
<sequence length="157" mass="18355">MTNKRELYNSDIEIGVRVLLILKFSKKSLTSDELNLYDFLSLHSDLVKEDIDIRPNIHPSNPSFGLELYSKKNILNEAIHMLIHKGLVDVDISNDVIAYKANQLTHLLLTYFESEYFSILSRETLLVVNEMSKFTKNELQEFVNEKLTTWHTFIEFD</sequence>
<dbReference type="OrthoDB" id="8662245at2"/>